<accession>A0A7M7L0T9</accession>
<keyword evidence="8 15" id="KW-0547">Nucleotide-binding</keyword>
<comment type="subcellular location">
    <subcellularLocation>
        <location evidence="1 15">Membrane</location>
        <topology evidence="1 15">Single-pass type I membrane protein</topology>
    </subcellularLocation>
</comment>
<evidence type="ECO:0000256" key="16">
    <source>
        <dbReference type="SAM" id="SignalP"/>
    </source>
</evidence>
<dbReference type="SUPFAM" id="SSF56112">
    <property type="entry name" value="Protein kinase-like (PK-like)"/>
    <property type="match status" value="1"/>
</dbReference>
<dbReference type="PANTHER" id="PTHR23255">
    <property type="entry name" value="TRANSFORMING GROWTH FACTOR-BETA RECEPTOR TYPE I AND II"/>
    <property type="match status" value="1"/>
</dbReference>
<evidence type="ECO:0000256" key="13">
    <source>
        <dbReference type="ARBA" id="ARBA00023136"/>
    </source>
</evidence>
<evidence type="ECO:0000256" key="6">
    <source>
        <dbReference type="ARBA" id="ARBA00022723"/>
    </source>
</evidence>
<dbReference type="GO" id="GO:0017002">
    <property type="term" value="F:activin receptor activity"/>
    <property type="evidence" value="ECO:0007669"/>
    <property type="project" value="TreeGrafter"/>
</dbReference>
<evidence type="ECO:0000256" key="15">
    <source>
        <dbReference type="RuleBase" id="RU361271"/>
    </source>
</evidence>
<dbReference type="PROSITE" id="PS00108">
    <property type="entry name" value="PROTEIN_KINASE_ST"/>
    <property type="match status" value="1"/>
</dbReference>
<dbReference type="Proteomes" id="UP000594260">
    <property type="component" value="Unplaced"/>
</dbReference>
<dbReference type="EnsemblMetazoa" id="XM_022812700">
    <property type="protein sequence ID" value="XP_022668435"/>
    <property type="gene ID" value="LOC111253387"/>
</dbReference>
<keyword evidence="11 15" id="KW-0460">Magnesium</keyword>
<dbReference type="OrthoDB" id="547665at2759"/>
<dbReference type="Pfam" id="PF07714">
    <property type="entry name" value="PK_Tyr_Ser-Thr"/>
    <property type="match status" value="1"/>
</dbReference>
<evidence type="ECO:0000256" key="5">
    <source>
        <dbReference type="ARBA" id="ARBA00022692"/>
    </source>
</evidence>
<keyword evidence="7 16" id="KW-0732">Signal</keyword>
<sequence>MMQPTRLSMVTIMRIVLAVVLLHASVGDKAIFRCAYSNGTVPATQNQSEDCKGDPFGHNDNKASFCYVLFKNNTVSGELELSLQGCWTGGEHECIEKAAISENSSACYKRRGGDADLVFCCCLDYMCNQNFVPLLPIPDPTPTANKPAVDSDDWLPHEQSSFTDSWKYTVIPLIGVLAIIGVIIRWKYGQNRKRHASNQFGYDNQLEKSSSDVDSVTLVEPAAQGRFGSVWKGKHNGKDVAVKVFPPNEKQSWEREKEVYRLPQMQHLNVLSFLGTGPKTNAQTGLTEYWLLTAWHPLGSLHDFLHLNTVTYDQLLHLADSIAKGVMHLHTEAAPTKHDCYKPAMAHRDIKSRNIILKDNRTACIADFGLAIIFEPRTSIGETHGQVGTRRYMSPEVLEGAISFDQEAFQRIDIYALSLTLWEILTRTSDCDPFPEYRLPFEDQVGPHPSLEDMQDTVVTRKVRPPIRDSWREDSRLALFVSTLEECWDSDADARLNACTVHERIQQLMRDVNQSWAAEIADEKSALLPQNGMVNGGVIIQQQNGGIVINGLGGPRQHSQCINSHNNHAQLQPQQQQQQTQQIRHQPLQQLQNLQQHHRQYHQVNGNVAV</sequence>
<keyword evidence="10 15" id="KW-0067">ATP-binding</keyword>
<keyword evidence="9 15" id="KW-0418">Kinase</keyword>
<protein>
    <recommendedName>
        <fullName evidence="15">Serine/threonine-protein kinase receptor</fullName>
        <ecNumber evidence="15">2.7.11.30</ecNumber>
    </recommendedName>
</protein>
<keyword evidence="6 15" id="KW-0479">Metal-binding</keyword>
<dbReference type="PROSITE" id="PS50011">
    <property type="entry name" value="PROTEIN_KINASE_DOM"/>
    <property type="match status" value="1"/>
</dbReference>
<dbReference type="EC" id="2.7.11.30" evidence="15"/>
<organism evidence="18 19">
    <name type="scientific">Varroa destructor</name>
    <name type="common">Honeybee mite</name>
    <dbReference type="NCBI Taxonomy" id="109461"/>
    <lineage>
        <taxon>Eukaryota</taxon>
        <taxon>Metazoa</taxon>
        <taxon>Ecdysozoa</taxon>
        <taxon>Arthropoda</taxon>
        <taxon>Chelicerata</taxon>
        <taxon>Arachnida</taxon>
        <taxon>Acari</taxon>
        <taxon>Parasitiformes</taxon>
        <taxon>Mesostigmata</taxon>
        <taxon>Gamasina</taxon>
        <taxon>Dermanyssoidea</taxon>
        <taxon>Varroidae</taxon>
        <taxon>Varroa</taxon>
    </lineage>
</organism>
<evidence type="ECO:0000259" key="17">
    <source>
        <dbReference type="PROSITE" id="PS50011"/>
    </source>
</evidence>
<feature type="domain" description="Protein kinase" evidence="17">
    <location>
        <begin position="216"/>
        <end position="505"/>
    </location>
</feature>
<dbReference type="InterPro" id="IPR001245">
    <property type="entry name" value="Ser-Thr/Tyr_kinase_cat_dom"/>
</dbReference>
<dbReference type="Gene3D" id="2.10.60.10">
    <property type="entry name" value="CD59"/>
    <property type="match status" value="1"/>
</dbReference>
<keyword evidence="15" id="KW-0464">Manganese</keyword>
<dbReference type="GO" id="GO:0046872">
    <property type="term" value="F:metal ion binding"/>
    <property type="evidence" value="ECO:0007669"/>
    <property type="project" value="UniProtKB-KW"/>
</dbReference>
<evidence type="ECO:0000313" key="18">
    <source>
        <dbReference type="EnsemblMetazoa" id="XP_022668434"/>
    </source>
</evidence>
<keyword evidence="4 15" id="KW-0808">Transferase</keyword>
<dbReference type="InterPro" id="IPR000719">
    <property type="entry name" value="Prot_kinase_dom"/>
</dbReference>
<dbReference type="InterPro" id="IPR000333">
    <property type="entry name" value="TGFB_receptor"/>
</dbReference>
<evidence type="ECO:0000256" key="2">
    <source>
        <dbReference type="ARBA" id="ARBA00009605"/>
    </source>
</evidence>
<evidence type="ECO:0000256" key="3">
    <source>
        <dbReference type="ARBA" id="ARBA00022527"/>
    </source>
</evidence>
<dbReference type="GO" id="GO:0048185">
    <property type="term" value="F:activin binding"/>
    <property type="evidence" value="ECO:0007669"/>
    <property type="project" value="TreeGrafter"/>
</dbReference>
<feature type="signal peptide" evidence="16">
    <location>
        <begin position="1"/>
        <end position="18"/>
    </location>
</feature>
<evidence type="ECO:0000256" key="1">
    <source>
        <dbReference type="ARBA" id="ARBA00004479"/>
    </source>
</evidence>
<keyword evidence="3 15" id="KW-0723">Serine/threonine-protein kinase</keyword>
<dbReference type="InterPro" id="IPR008271">
    <property type="entry name" value="Ser/Thr_kinase_AS"/>
</dbReference>
<dbReference type="SMART" id="SM00220">
    <property type="entry name" value="S_TKc"/>
    <property type="match status" value="1"/>
</dbReference>
<dbReference type="GO" id="GO:0048179">
    <property type="term" value="C:activin receptor complex"/>
    <property type="evidence" value="ECO:0007669"/>
    <property type="project" value="TreeGrafter"/>
</dbReference>
<dbReference type="EnsemblMetazoa" id="XM_022812699">
    <property type="protein sequence ID" value="XP_022668434"/>
    <property type="gene ID" value="LOC111253387"/>
</dbReference>
<dbReference type="Gene3D" id="3.30.200.20">
    <property type="entry name" value="Phosphorylase Kinase, domain 1"/>
    <property type="match status" value="1"/>
</dbReference>
<dbReference type="AlphaFoldDB" id="A0A7M7L0T9"/>
<keyword evidence="19" id="KW-1185">Reference proteome</keyword>
<dbReference type="RefSeq" id="XP_022668435.1">
    <property type="nucleotide sequence ID" value="XM_022812700.1"/>
</dbReference>
<dbReference type="SUPFAM" id="SSF57302">
    <property type="entry name" value="Snake toxin-like"/>
    <property type="match status" value="1"/>
</dbReference>
<keyword evidence="5" id="KW-0812">Transmembrane</keyword>
<evidence type="ECO:0000256" key="9">
    <source>
        <dbReference type="ARBA" id="ARBA00022777"/>
    </source>
</evidence>
<dbReference type="RefSeq" id="XP_022668434.1">
    <property type="nucleotide sequence ID" value="XM_022812699.1"/>
</dbReference>
<dbReference type="CDD" id="cd23533">
    <property type="entry name" value="TFP_LU_ECD_BMPR2_like"/>
    <property type="match status" value="1"/>
</dbReference>
<dbReference type="InterPro" id="IPR045860">
    <property type="entry name" value="Snake_toxin-like_sf"/>
</dbReference>
<dbReference type="KEGG" id="vde:111253387"/>
<proteinExistence type="inferred from homology"/>
<dbReference type="CTD" id="41772"/>
<dbReference type="PRINTS" id="PR00653">
    <property type="entry name" value="ACTIVIN2R"/>
</dbReference>
<dbReference type="FunCoup" id="A0A7M7L0T9">
    <property type="interactions" value="538"/>
</dbReference>
<dbReference type="GO" id="GO:0006950">
    <property type="term" value="P:response to stress"/>
    <property type="evidence" value="ECO:0007669"/>
    <property type="project" value="UniProtKB-ARBA"/>
</dbReference>
<evidence type="ECO:0000256" key="14">
    <source>
        <dbReference type="ARBA" id="ARBA00023170"/>
    </source>
</evidence>
<comment type="cofactor">
    <cofactor evidence="15">
        <name>Mg(2+)</name>
        <dbReference type="ChEBI" id="CHEBI:18420"/>
    </cofactor>
    <cofactor evidence="15">
        <name>Mn(2+)</name>
        <dbReference type="ChEBI" id="CHEBI:29035"/>
    </cofactor>
</comment>
<evidence type="ECO:0000256" key="11">
    <source>
        <dbReference type="ARBA" id="ARBA00022842"/>
    </source>
</evidence>
<keyword evidence="14 15" id="KW-0675">Receptor</keyword>
<dbReference type="GeneID" id="111253387"/>
<dbReference type="OMA" id="WLELCRI"/>
<dbReference type="InterPro" id="IPR011009">
    <property type="entry name" value="Kinase-like_dom_sf"/>
</dbReference>
<dbReference type="InParanoid" id="A0A7M7L0T9"/>
<dbReference type="PANTHER" id="PTHR23255:SF98">
    <property type="entry name" value="SERINE_THREONINE-PROTEIN KINASE RECEPTOR"/>
    <property type="match status" value="1"/>
</dbReference>
<comment type="catalytic activity">
    <reaction evidence="15">
        <text>L-threonyl-[receptor-protein] + ATP = O-phospho-L-threonyl-[receptor-protein] + ADP + H(+)</text>
        <dbReference type="Rhea" id="RHEA:44880"/>
        <dbReference type="Rhea" id="RHEA-COMP:11024"/>
        <dbReference type="Rhea" id="RHEA-COMP:11025"/>
        <dbReference type="ChEBI" id="CHEBI:15378"/>
        <dbReference type="ChEBI" id="CHEBI:30013"/>
        <dbReference type="ChEBI" id="CHEBI:30616"/>
        <dbReference type="ChEBI" id="CHEBI:61977"/>
        <dbReference type="ChEBI" id="CHEBI:456216"/>
        <dbReference type="EC" id="2.7.11.30"/>
    </reaction>
</comment>
<dbReference type="GO" id="GO:0071363">
    <property type="term" value="P:cellular response to growth factor stimulus"/>
    <property type="evidence" value="ECO:0007669"/>
    <property type="project" value="TreeGrafter"/>
</dbReference>
<keyword evidence="13" id="KW-0472">Membrane</keyword>
<evidence type="ECO:0000256" key="4">
    <source>
        <dbReference type="ARBA" id="ARBA00022679"/>
    </source>
</evidence>
<dbReference type="GO" id="GO:0005524">
    <property type="term" value="F:ATP binding"/>
    <property type="evidence" value="ECO:0007669"/>
    <property type="project" value="UniProtKB-UniRule"/>
</dbReference>
<evidence type="ECO:0000256" key="7">
    <source>
        <dbReference type="ARBA" id="ARBA00022729"/>
    </source>
</evidence>
<name>A0A7M7L0T9_VARDE</name>
<evidence type="ECO:0000313" key="19">
    <source>
        <dbReference type="Proteomes" id="UP000594260"/>
    </source>
</evidence>
<reference evidence="18" key="1">
    <citation type="submission" date="2021-01" db="UniProtKB">
        <authorList>
            <consortium name="EnsemblMetazoa"/>
        </authorList>
    </citation>
    <scope>IDENTIFICATION</scope>
</reference>
<evidence type="ECO:0000256" key="8">
    <source>
        <dbReference type="ARBA" id="ARBA00022741"/>
    </source>
</evidence>
<feature type="chain" id="PRO_5033597112" description="Serine/threonine-protein kinase receptor" evidence="16">
    <location>
        <begin position="19"/>
        <end position="610"/>
    </location>
</feature>
<comment type="similarity">
    <text evidence="2 15">Belongs to the protein kinase superfamily. TKL Ser/Thr protein kinase family. TGFB receptor subfamily.</text>
</comment>
<evidence type="ECO:0000256" key="10">
    <source>
        <dbReference type="ARBA" id="ARBA00022840"/>
    </source>
</evidence>
<keyword evidence="12" id="KW-1133">Transmembrane helix</keyword>
<dbReference type="Gene3D" id="1.10.510.10">
    <property type="entry name" value="Transferase(Phosphotransferase) domain 1"/>
    <property type="match status" value="1"/>
</dbReference>
<evidence type="ECO:0000256" key="12">
    <source>
        <dbReference type="ARBA" id="ARBA00022989"/>
    </source>
</evidence>